<evidence type="ECO:0000313" key="1">
    <source>
        <dbReference type="EMBL" id="SFL02206.1"/>
    </source>
</evidence>
<dbReference type="Proteomes" id="UP000199607">
    <property type="component" value="Unassembled WGS sequence"/>
</dbReference>
<protein>
    <recommendedName>
        <fullName evidence="3">Zinc-ribbon domain-containing protein</fullName>
    </recommendedName>
</protein>
<accession>A0A1I4ECW7</accession>
<keyword evidence="2" id="KW-1185">Reference proteome</keyword>
<evidence type="ECO:0008006" key="3">
    <source>
        <dbReference type="Google" id="ProtNLM"/>
    </source>
</evidence>
<proteinExistence type="predicted"/>
<gene>
    <name evidence="1" type="ORF">SAMN04487950_1999</name>
</gene>
<dbReference type="AlphaFoldDB" id="A0A1I4ECW7"/>
<dbReference type="EMBL" id="FOTC01000002">
    <property type="protein sequence ID" value="SFL02206.1"/>
    <property type="molecule type" value="Genomic_DNA"/>
</dbReference>
<evidence type="ECO:0000313" key="2">
    <source>
        <dbReference type="Proteomes" id="UP000199607"/>
    </source>
</evidence>
<reference evidence="2" key="1">
    <citation type="submission" date="2016-10" db="EMBL/GenBank/DDBJ databases">
        <authorList>
            <person name="Varghese N."/>
            <person name="Submissions S."/>
        </authorList>
    </citation>
    <scope>NUCLEOTIDE SEQUENCE [LARGE SCALE GENOMIC DNA]</scope>
    <source>
        <strain evidence="2">CGMCC 1.7738</strain>
    </source>
</reference>
<organism evidence="1 2">
    <name type="scientific">Halogranum rubrum</name>
    <dbReference type="NCBI Taxonomy" id="553466"/>
    <lineage>
        <taxon>Archaea</taxon>
        <taxon>Methanobacteriati</taxon>
        <taxon>Methanobacteriota</taxon>
        <taxon>Stenosarchaea group</taxon>
        <taxon>Halobacteria</taxon>
        <taxon>Halobacteriales</taxon>
        <taxon>Haloferacaceae</taxon>
    </lineage>
</organism>
<dbReference type="STRING" id="553466.SAMN04487950_1999"/>
<sequence length="54" mass="6170">MGLFSDVGRQFEKAKQTYIGDGQMEYICASCREPVEKNYEHCPHCGEETVEPVE</sequence>
<name>A0A1I4ECW7_9EURY</name>